<evidence type="ECO:0000256" key="1">
    <source>
        <dbReference type="SAM" id="MobiDB-lite"/>
    </source>
</evidence>
<organism evidence="2">
    <name type="scientific">Tetraselmis chuii</name>
    <dbReference type="NCBI Taxonomy" id="63592"/>
    <lineage>
        <taxon>Eukaryota</taxon>
        <taxon>Viridiplantae</taxon>
        <taxon>Chlorophyta</taxon>
        <taxon>core chlorophytes</taxon>
        <taxon>Chlorodendrophyceae</taxon>
        <taxon>Chlorodendrales</taxon>
        <taxon>Chlorodendraceae</taxon>
        <taxon>Tetraselmis</taxon>
    </lineage>
</organism>
<name>A0A7S1T2P2_9CHLO</name>
<evidence type="ECO:0000313" key="2">
    <source>
        <dbReference type="EMBL" id="CAD9216304.1"/>
    </source>
</evidence>
<sequence length="390" mass="42204">MLRRSTRTAFARWSKARVRSSALGVLFVAAGAFSVCWSVCHVPKSHLRRVTEVAYGPSKLKETLSRRHGYSSPRDYSADQNVRPPAAAPPPYSSVWHLPDGLCVRPPCDNADQLPLIGLAITSGLGSLQLSNPAAVGAGVGGGSRVLQPSVQLLRTGASPLRQDDVMVSSPGIAAVEEGELKGRGLSEECRYWITKNQPLHRQFIKQNAPQGVLVTLPFTLCADRNVDAYSFTLVTHTDIRLPRAVLHPEQQGEVKSSGRAKDGLRELRVLRLASRWKGIIAVGGRLMWQDGDGGAAPEESIFPSVDESLSAQRGRLRALLGAHLSSQLPEGVANLSAFDIHLVSYQGTYSQNARLLPQLSNQLATALPHNPCFALLSCHCHWKREGGVA</sequence>
<protein>
    <submittedName>
        <fullName evidence="2">Uncharacterized protein</fullName>
    </submittedName>
</protein>
<dbReference type="AlphaFoldDB" id="A0A7S1T2P2"/>
<dbReference type="EMBL" id="HBGG01035446">
    <property type="protein sequence ID" value="CAD9216304.1"/>
    <property type="molecule type" value="Transcribed_RNA"/>
</dbReference>
<feature type="region of interest" description="Disordered" evidence="1">
    <location>
        <begin position="64"/>
        <end position="88"/>
    </location>
</feature>
<proteinExistence type="predicted"/>
<reference evidence="2" key="1">
    <citation type="submission" date="2021-01" db="EMBL/GenBank/DDBJ databases">
        <authorList>
            <person name="Corre E."/>
            <person name="Pelletier E."/>
            <person name="Niang G."/>
            <person name="Scheremetjew M."/>
            <person name="Finn R."/>
            <person name="Kale V."/>
            <person name="Holt S."/>
            <person name="Cochrane G."/>
            <person name="Meng A."/>
            <person name="Brown T."/>
            <person name="Cohen L."/>
        </authorList>
    </citation>
    <scope>NUCLEOTIDE SEQUENCE</scope>
    <source>
        <strain evidence="2">PLY429</strain>
    </source>
</reference>
<gene>
    <name evidence="2" type="ORF">TCHU04912_LOCUS18544</name>
</gene>
<accession>A0A7S1T2P2</accession>